<dbReference type="PANTHER" id="PTHR46494:SF1">
    <property type="entry name" value="CORA FAMILY METAL ION TRANSPORTER (EUROFUNG)"/>
    <property type="match status" value="1"/>
</dbReference>
<accession>A0A4R6SAG4</accession>
<comment type="similarity">
    <text evidence="2">Belongs to the CorA metal ion transporter (MIT) (TC 1.A.35) family.</text>
</comment>
<dbReference type="Gene3D" id="3.30.460.20">
    <property type="entry name" value="CorA soluble domain-like"/>
    <property type="match status" value="1"/>
</dbReference>
<evidence type="ECO:0000256" key="8">
    <source>
        <dbReference type="ARBA" id="ARBA00023065"/>
    </source>
</evidence>
<protein>
    <submittedName>
        <fullName evidence="13">Magnesium transporter</fullName>
    </submittedName>
</protein>
<sequence length="341" mass="38702">MPIVDVAVYHDGTRLPGSPSLHEARALAAETGGFAWIGLLRPDENELRELALTYDLHPLAVEDVLQGQQRPKLEHYNDSVFMVLRPARYLDEPELVEFGELHLFVGDNFVITIRLAENPELAEVRTRMEAEPDLLRLGPAAALYAILDRVVDDYEPVVLGLENDIGEIEDELFDGAGVSPELAKRIYLLSREVIEFQRATRPLLVAAEARHRAAERDLVDPELRRYLRDVIDHLILVTERVDSFRQLLRDLLNVHMGLVSQERNDRMTEMTEINIRQSDQMKKISSWAAIIFAPTLISGIYGMNFHQMPELAWPVGYPLALVAMAGFAGVLYAVFKKKDWL</sequence>
<keyword evidence="14" id="KW-1185">Reference proteome</keyword>
<evidence type="ECO:0000256" key="10">
    <source>
        <dbReference type="ARBA" id="ARBA00034269"/>
    </source>
</evidence>
<evidence type="ECO:0000256" key="6">
    <source>
        <dbReference type="ARBA" id="ARBA00022842"/>
    </source>
</evidence>
<dbReference type="Gene3D" id="1.20.58.340">
    <property type="entry name" value="Magnesium transport protein CorA, transmembrane region"/>
    <property type="match status" value="2"/>
</dbReference>
<feature type="transmembrane region" description="Helical" evidence="12">
    <location>
        <begin position="284"/>
        <end position="303"/>
    </location>
</feature>
<keyword evidence="9 12" id="KW-0472">Membrane</keyword>
<dbReference type="CDD" id="cd12830">
    <property type="entry name" value="MtCorA-like"/>
    <property type="match status" value="1"/>
</dbReference>
<dbReference type="RefSeq" id="WP_208107842.1">
    <property type="nucleotide sequence ID" value="NZ_SNYA01000001.1"/>
</dbReference>
<dbReference type="FunFam" id="1.20.58.340:FF:000004">
    <property type="entry name" value="Magnesium transport protein CorA"/>
    <property type="match status" value="1"/>
</dbReference>
<evidence type="ECO:0000256" key="1">
    <source>
        <dbReference type="ARBA" id="ARBA00004651"/>
    </source>
</evidence>
<evidence type="ECO:0000256" key="2">
    <source>
        <dbReference type="ARBA" id="ARBA00009765"/>
    </source>
</evidence>
<dbReference type="GO" id="GO:0000287">
    <property type="term" value="F:magnesium ion binding"/>
    <property type="evidence" value="ECO:0007669"/>
    <property type="project" value="TreeGrafter"/>
</dbReference>
<dbReference type="InterPro" id="IPR045863">
    <property type="entry name" value="CorA_TM1_TM2"/>
</dbReference>
<evidence type="ECO:0000313" key="13">
    <source>
        <dbReference type="EMBL" id="TDP95845.1"/>
    </source>
</evidence>
<keyword evidence="6" id="KW-0460">Magnesium</keyword>
<dbReference type="SUPFAM" id="SSF143865">
    <property type="entry name" value="CorA soluble domain-like"/>
    <property type="match status" value="1"/>
</dbReference>
<comment type="subcellular location">
    <subcellularLocation>
        <location evidence="1">Cell membrane</location>
        <topology evidence="1">Multi-pass membrane protein</topology>
    </subcellularLocation>
</comment>
<dbReference type="GO" id="GO:0005886">
    <property type="term" value="C:plasma membrane"/>
    <property type="evidence" value="ECO:0007669"/>
    <property type="project" value="UniProtKB-SubCell"/>
</dbReference>
<keyword evidence="4" id="KW-1003">Cell membrane</keyword>
<dbReference type="AlphaFoldDB" id="A0A4R6SAG4"/>
<evidence type="ECO:0000256" key="9">
    <source>
        <dbReference type="ARBA" id="ARBA00023136"/>
    </source>
</evidence>
<evidence type="ECO:0000256" key="4">
    <source>
        <dbReference type="ARBA" id="ARBA00022475"/>
    </source>
</evidence>
<comment type="catalytic activity">
    <reaction evidence="10">
        <text>Mg(2+)(in) = Mg(2+)(out)</text>
        <dbReference type="Rhea" id="RHEA:29827"/>
        <dbReference type="ChEBI" id="CHEBI:18420"/>
    </reaction>
</comment>
<dbReference type="GO" id="GO:0050897">
    <property type="term" value="F:cobalt ion binding"/>
    <property type="evidence" value="ECO:0007669"/>
    <property type="project" value="TreeGrafter"/>
</dbReference>
<proteinExistence type="inferred from homology"/>
<dbReference type="InterPro" id="IPR002523">
    <property type="entry name" value="MgTranspt_CorA/ZnTranspt_ZntB"/>
</dbReference>
<dbReference type="SUPFAM" id="SSF144083">
    <property type="entry name" value="Magnesium transport protein CorA, transmembrane region"/>
    <property type="match status" value="1"/>
</dbReference>
<evidence type="ECO:0000256" key="11">
    <source>
        <dbReference type="ARBA" id="ARBA00045497"/>
    </source>
</evidence>
<feature type="transmembrane region" description="Helical" evidence="12">
    <location>
        <begin position="315"/>
        <end position="335"/>
    </location>
</feature>
<dbReference type="GO" id="GO:0015095">
    <property type="term" value="F:magnesium ion transmembrane transporter activity"/>
    <property type="evidence" value="ECO:0007669"/>
    <property type="project" value="TreeGrafter"/>
</dbReference>
<gene>
    <name evidence="13" type="ORF">EDF62_0539</name>
</gene>
<evidence type="ECO:0000256" key="12">
    <source>
        <dbReference type="SAM" id="Phobius"/>
    </source>
</evidence>
<keyword evidence="7 12" id="KW-1133">Transmembrane helix</keyword>
<organism evidence="13 14">
    <name type="scientific">Leucobacter luti</name>
    <dbReference type="NCBI Taxonomy" id="340320"/>
    <lineage>
        <taxon>Bacteria</taxon>
        <taxon>Bacillati</taxon>
        <taxon>Actinomycetota</taxon>
        <taxon>Actinomycetes</taxon>
        <taxon>Micrococcales</taxon>
        <taxon>Microbacteriaceae</taxon>
        <taxon>Leucobacter</taxon>
    </lineage>
</organism>
<dbReference type="InterPro" id="IPR045861">
    <property type="entry name" value="CorA_cytoplasmic_dom"/>
</dbReference>
<dbReference type="Pfam" id="PF01544">
    <property type="entry name" value="CorA"/>
    <property type="match status" value="1"/>
</dbReference>
<evidence type="ECO:0000256" key="5">
    <source>
        <dbReference type="ARBA" id="ARBA00022692"/>
    </source>
</evidence>
<keyword evidence="3" id="KW-0813">Transport</keyword>
<evidence type="ECO:0000313" key="14">
    <source>
        <dbReference type="Proteomes" id="UP000295601"/>
    </source>
</evidence>
<dbReference type="PANTHER" id="PTHR46494">
    <property type="entry name" value="CORA FAMILY METAL ION TRANSPORTER (EUROFUNG)"/>
    <property type="match status" value="1"/>
</dbReference>
<keyword evidence="8" id="KW-0406">Ion transport</keyword>
<reference evidence="13 14" key="1">
    <citation type="submission" date="2019-03" db="EMBL/GenBank/DDBJ databases">
        <title>Genomic analyses of the natural microbiome of Caenorhabditis elegans.</title>
        <authorList>
            <person name="Samuel B."/>
        </authorList>
    </citation>
    <scope>NUCLEOTIDE SEQUENCE [LARGE SCALE GENOMIC DNA]</scope>
    <source>
        <strain evidence="13 14">JUb18</strain>
    </source>
</reference>
<dbReference type="EMBL" id="SNYA01000001">
    <property type="protein sequence ID" value="TDP95845.1"/>
    <property type="molecule type" value="Genomic_DNA"/>
</dbReference>
<evidence type="ECO:0000256" key="3">
    <source>
        <dbReference type="ARBA" id="ARBA00022448"/>
    </source>
</evidence>
<evidence type="ECO:0000256" key="7">
    <source>
        <dbReference type="ARBA" id="ARBA00022989"/>
    </source>
</evidence>
<dbReference type="GO" id="GO:0015087">
    <property type="term" value="F:cobalt ion transmembrane transporter activity"/>
    <property type="evidence" value="ECO:0007669"/>
    <property type="project" value="TreeGrafter"/>
</dbReference>
<keyword evidence="5 12" id="KW-0812">Transmembrane</keyword>
<comment type="function">
    <text evidence="11">Mediates influx of magnesium ions. Alternates between open and closed states. Activated by low cytoplasmic Mg(2+) levels. Inactive when cytoplasmic Mg(2+) levels are high.</text>
</comment>
<dbReference type="Proteomes" id="UP000295601">
    <property type="component" value="Unassembled WGS sequence"/>
</dbReference>
<name>A0A4R6SAG4_9MICO</name>
<comment type="caution">
    <text evidence="13">The sequence shown here is derived from an EMBL/GenBank/DDBJ whole genome shotgun (WGS) entry which is preliminary data.</text>
</comment>